<evidence type="ECO:0000259" key="2">
    <source>
        <dbReference type="Pfam" id="PF12706"/>
    </source>
</evidence>
<keyword evidence="4" id="KW-1185">Reference proteome</keyword>
<dbReference type="GO" id="GO:0070290">
    <property type="term" value="F:N-acylphosphatidylethanolamine-specific phospholipase D activity"/>
    <property type="evidence" value="ECO:0007669"/>
    <property type="project" value="InterPro"/>
</dbReference>
<protein>
    <submittedName>
        <fullName evidence="3">L-ascorbate metabolism protein UlaG, beta-lactamase superfamily</fullName>
    </submittedName>
</protein>
<feature type="chain" id="PRO_5039407078" evidence="1">
    <location>
        <begin position="23"/>
        <end position="359"/>
    </location>
</feature>
<name>A0A1H0HFU1_9BACI</name>
<evidence type="ECO:0000313" key="4">
    <source>
        <dbReference type="Proteomes" id="UP000198778"/>
    </source>
</evidence>
<dbReference type="AlphaFoldDB" id="A0A1H0HFU1"/>
<accession>A0A1H0HFU1</accession>
<reference evidence="4" key="1">
    <citation type="submission" date="2016-10" db="EMBL/GenBank/DDBJ databases">
        <authorList>
            <person name="Varghese N."/>
            <person name="Submissions S."/>
        </authorList>
    </citation>
    <scope>NUCLEOTIDE SEQUENCE [LARGE SCALE GENOMIC DNA]</scope>
    <source>
        <strain evidence="4">CGMCC 1.10369</strain>
    </source>
</reference>
<dbReference type="InterPro" id="IPR036866">
    <property type="entry name" value="RibonucZ/Hydroxyglut_hydro"/>
</dbReference>
<feature type="signal peptide" evidence="1">
    <location>
        <begin position="1"/>
        <end position="22"/>
    </location>
</feature>
<dbReference type="PANTHER" id="PTHR15032:SF4">
    <property type="entry name" value="N-ACYL-PHOSPHATIDYLETHANOLAMINE-HYDROLYZING PHOSPHOLIPASE D"/>
    <property type="match status" value="1"/>
</dbReference>
<dbReference type="PANTHER" id="PTHR15032">
    <property type="entry name" value="N-ACYL-PHOSPHATIDYLETHANOLAMINE-HYDROLYZING PHOSPHOLIPASE D"/>
    <property type="match status" value="1"/>
</dbReference>
<dbReference type="InterPro" id="IPR001279">
    <property type="entry name" value="Metallo-B-lactamas"/>
</dbReference>
<dbReference type="SUPFAM" id="SSF56281">
    <property type="entry name" value="Metallo-hydrolase/oxidoreductase"/>
    <property type="match status" value="1"/>
</dbReference>
<dbReference type="EMBL" id="FNIL01000008">
    <property type="protein sequence ID" value="SDO17923.1"/>
    <property type="molecule type" value="Genomic_DNA"/>
</dbReference>
<dbReference type="PIRSF" id="PIRSF038896">
    <property type="entry name" value="NAPE-PLD"/>
    <property type="match status" value="1"/>
</dbReference>
<dbReference type="GO" id="GO:0005737">
    <property type="term" value="C:cytoplasm"/>
    <property type="evidence" value="ECO:0007669"/>
    <property type="project" value="TreeGrafter"/>
</dbReference>
<dbReference type="InterPro" id="IPR024884">
    <property type="entry name" value="NAPE-PLD"/>
</dbReference>
<evidence type="ECO:0000256" key="1">
    <source>
        <dbReference type="SAM" id="SignalP"/>
    </source>
</evidence>
<dbReference type="STRING" id="745820.SAMN04488053_10885"/>
<dbReference type="Pfam" id="PF12706">
    <property type="entry name" value="Lactamase_B_2"/>
    <property type="match status" value="1"/>
</dbReference>
<gene>
    <name evidence="3" type="ORF">SAMN04488053_10885</name>
</gene>
<dbReference type="RefSeq" id="WP_090843309.1">
    <property type="nucleotide sequence ID" value="NZ_FNIL01000008.1"/>
</dbReference>
<dbReference type="GO" id="GO:0008270">
    <property type="term" value="F:zinc ion binding"/>
    <property type="evidence" value="ECO:0007669"/>
    <property type="project" value="InterPro"/>
</dbReference>
<dbReference type="Proteomes" id="UP000198778">
    <property type="component" value="Unassembled WGS sequence"/>
</dbReference>
<dbReference type="Gene3D" id="3.60.15.10">
    <property type="entry name" value="Ribonuclease Z/Hydroxyacylglutathione hydrolase-like"/>
    <property type="match status" value="1"/>
</dbReference>
<feature type="domain" description="Metallo-beta-lactamase" evidence="2">
    <location>
        <begin position="114"/>
        <end position="309"/>
    </location>
</feature>
<evidence type="ECO:0000313" key="3">
    <source>
        <dbReference type="EMBL" id="SDO17923.1"/>
    </source>
</evidence>
<dbReference type="OrthoDB" id="9805728at2"/>
<proteinExistence type="predicted"/>
<keyword evidence="1" id="KW-0732">Signal</keyword>
<sequence>MLKTIFKLSAVAAAAAALFVNVHPGFGKGPDKKERNTFRSLPNIQKGRFVNEKTSNMEMNAADLYSFLKDSLQKREERSPAGDLLLAYTDWKRENSITWFGHSTFYITIGDFKILVDPMLGPAASPVSFLGSRRYTGSLLHLIEEMPEIDVVLLTHDHYDHLDYPSIQKLHSKVRRFLVPLGVGAHLKRWGVEAEKITELNWWEETKEEGILFALTPSRHFSGRGMLNRDHTLWGGWAVLAENTRLYISGDGGYGPHFKKIGAAYGPFDLTMMEGGQYDDRWNWVHMRPEEAVQGHKDVHGRKMMLAHWGGFTLAYHSRKEPVERALKAAEAQEVELLTPAVGSTVSIHEPAPQPKWWR</sequence>
<organism evidence="3 4">
    <name type="scientific">Alkalicoccus daliensis</name>
    <dbReference type="NCBI Taxonomy" id="745820"/>
    <lineage>
        <taxon>Bacteria</taxon>
        <taxon>Bacillati</taxon>
        <taxon>Bacillota</taxon>
        <taxon>Bacilli</taxon>
        <taxon>Bacillales</taxon>
        <taxon>Bacillaceae</taxon>
        <taxon>Alkalicoccus</taxon>
    </lineage>
</organism>